<organism evidence="6 7">
    <name type="scientific">Terrihabitans rhizophilus</name>
    <dbReference type="NCBI Taxonomy" id="3092662"/>
    <lineage>
        <taxon>Bacteria</taxon>
        <taxon>Pseudomonadati</taxon>
        <taxon>Pseudomonadota</taxon>
        <taxon>Alphaproteobacteria</taxon>
        <taxon>Hyphomicrobiales</taxon>
        <taxon>Terrihabitans</taxon>
    </lineage>
</organism>
<evidence type="ECO:0000256" key="1">
    <source>
        <dbReference type="ARBA" id="ARBA00010062"/>
    </source>
</evidence>
<dbReference type="PANTHER" id="PTHR30483:SF6">
    <property type="entry name" value="PERIPLASMIC BINDING PROTEIN OF ABC TRANSPORTER FOR NATURAL AMINO ACIDS"/>
    <property type="match status" value="1"/>
</dbReference>
<dbReference type="EMBL" id="JAXAFJ010000002">
    <property type="protein sequence ID" value="MDX6805526.1"/>
    <property type="molecule type" value="Genomic_DNA"/>
</dbReference>
<keyword evidence="7" id="KW-1185">Reference proteome</keyword>
<evidence type="ECO:0000256" key="2">
    <source>
        <dbReference type="ARBA" id="ARBA00022729"/>
    </source>
</evidence>
<comment type="similarity">
    <text evidence="1">Belongs to the leucine-binding protein family.</text>
</comment>
<proteinExistence type="inferred from homology"/>
<dbReference type="InterPro" id="IPR022478">
    <property type="entry name" value="ABC_transptr_sub-bd_PQQ"/>
</dbReference>
<evidence type="ECO:0000259" key="5">
    <source>
        <dbReference type="Pfam" id="PF13458"/>
    </source>
</evidence>
<reference evidence="6 7" key="1">
    <citation type="submission" date="2023-11" db="EMBL/GenBank/DDBJ databases">
        <authorList>
            <person name="Bao R."/>
        </authorList>
    </citation>
    <scope>NUCLEOTIDE SEQUENCE [LARGE SCALE GENOMIC DNA]</scope>
    <source>
        <strain evidence="6 7">PJ23</strain>
    </source>
</reference>
<dbReference type="Gene3D" id="3.40.50.2300">
    <property type="match status" value="2"/>
</dbReference>
<dbReference type="InterPro" id="IPR028081">
    <property type="entry name" value="Leu-bd"/>
</dbReference>
<feature type="signal peptide" evidence="4">
    <location>
        <begin position="1"/>
        <end position="26"/>
    </location>
</feature>
<dbReference type="Proteomes" id="UP001274321">
    <property type="component" value="Unassembled WGS sequence"/>
</dbReference>
<dbReference type="CDD" id="cd06268">
    <property type="entry name" value="PBP1_ABC_transporter_LIVBP-like"/>
    <property type="match status" value="1"/>
</dbReference>
<evidence type="ECO:0000256" key="3">
    <source>
        <dbReference type="ARBA" id="ARBA00022970"/>
    </source>
</evidence>
<keyword evidence="3" id="KW-0029">Amino-acid transport</keyword>
<dbReference type="InterPro" id="IPR028082">
    <property type="entry name" value="Peripla_BP_I"/>
</dbReference>
<dbReference type="InterPro" id="IPR051010">
    <property type="entry name" value="BCAA_transport"/>
</dbReference>
<name>A0ABU4RLQ6_9HYPH</name>
<keyword evidence="3" id="KW-0813">Transport</keyword>
<dbReference type="PANTHER" id="PTHR30483">
    <property type="entry name" value="LEUCINE-SPECIFIC-BINDING PROTEIN"/>
    <property type="match status" value="1"/>
</dbReference>
<protein>
    <submittedName>
        <fullName evidence="6">ABC transporter substrate-binding protein</fullName>
    </submittedName>
</protein>
<gene>
    <name evidence="6" type="ORF">SCD90_05575</name>
</gene>
<evidence type="ECO:0000256" key="4">
    <source>
        <dbReference type="SAM" id="SignalP"/>
    </source>
</evidence>
<keyword evidence="2 4" id="KW-0732">Signal</keyword>
<accession>A0ABU4RLQ6</accession>
<feature type="chain" id="PRO_5046158271" evidence="4">
    <location>
        <begin position="27"/>
        <end position="395"/>
    </location>
</feature>
<sequence>MRTTTIAVALLFVLLGSSLVVAPAKAAELAIGFLSRERPPLTQVSPVDADLPDSGLDGARLAIADGNTTGRFSGHSFRLIERRIGSGDIAAGLFELAGQGVRFVTTDLDAEDLLAAADAARHADIRLINARAPDDRLRNEDCRASMLHTVPSRAQIADGLAQYLVWKRWRRWFLIVGRGEGDIEVAAALHRSAKRFGAEIVAEKRWTFQPGNARADTGHVALQSEIPVFTRAPDHDVLVVADERGEFGDYLEGRTALPRPVVGTHGIVAGGWSTMNEQWGAAQLHSRFQKLAGRRMNAADYAAWLAVRAVSEAAIRTRSSDPGVLNAYLRGPDFVLAGFKGQGLSFRDWDGQMRQPVLISTARLLVSASPQPGFLHRGSELDTLGTDREESRCRM</sequence>
<dbReference type="RefSeq" id="WP_319843637.1">
    <property type="nucleotide sequence ID" value="NZ_JAXAFJ010000002.1"/>
</dbReference>
<comment type="caution">
    <text evidence="6">The sequence shown here is derived from an EMBL/GenBank/DDBJ whole genome shotgun (WGS) entry which is preliminary data.</text>
</comment>
<evidence type="ECO:0000313" key="7">
    <source>
        <dbReference type="Proteomes" id="UP001274321"/>
    </source>
</evidence>
<dbReference type="SUPFAM" id="SSF53822">
    <property type="entry name" value="Periplasmic binding protein-like I"/>
    <property type="match status" value="1"/>
</dbReference>
<dbReference type="NCBIfam" id="TIGR03863">
    <property type="entry name" value="PQQ_ABC_bind"/>
    <property type="match status" value="1"/>
</dbReference>
<dbReference type="Pfam" id="PF13458">
    <property type="entry name" value="Peripla_BP_6"/>
    <property type="match status" value="1"/>
</dbReference>
<feature type="domain" description="Leucine-binding protein" evidence="5">
    <location>
        <begin position="50"/>
        <end position="208"/>
    </location>
</feature>
<evidence type="ECO:0000313" key="6">
    <source>
        <dbReference type="EMBL" id="MDX6805526.1"/>
    </source>
</evidence>